<accession>A0AAV1TAP9</accession>
<evidence type="ECO:0000313" key="2">
    <source>
        <dbReference type="Proteomes" id="UP001162060"/>
    </source>
</evidence>
<dbReference type="EMBL" id="CAKLBY020000031">
    <property type="protein sequence ID" value="CAK7906642.1"/>
    <property type="molecule type" value="Genomic_DNA"/>
</dbReference>
<dbReference type="AlphaFoldDB" id="A0AAV1TAP9"/>
<sequence>MATVCHEKRQQQDDSNHSLALLVLHELQVPMILQTYKNGFQLTDSGC</sequence>
<protein>
    <submittedName>
        <fullName evidence="1">Uncharacterized protein</fullName>
    </submittedName>
</protein>
<evidence type="ECO:0000313" key="1">
    <source>
        <dbReference type="EMBL" id="CAK7906642.1"/>
    </source>
</evidence>
<comment type="caution">
    <text evidence="1">The sequence shown here is derived from an EMBL/GenBank/DDBJ whole genome shotgun (WGS) entry which is preliminary data.</text>
</comment>
<name>A0AAV1TAP9_9STRA</name>
<gene>
    <name evidence="1" type="ORF">PM001_LOCUS3373</name>
</gene>
<dbReference type="Proteomes" id="UP001162060">
    <property type="component" value="Unassembled WGS sequence"/>
</dbReference>
<organism evidence="1 2">
    <name type="scientific">Peronospora matthiolae</name>
    <dbReference type="NCBI Taxonomy" id="2874970"/>
    <lineage>
        <taxon>Eukaryota</taxon>
        <taxon>Sar</taxon>
        <taxon>Stramenopiles</taxon>
        <taxon>Oomycota</taxon>
        <taxon>Peronosporomycetes</taxon>
        <taxon>Peronosporales</taxon>
        <taxon>Peronosporaceae</taxon>
        <taxon>Peronospora</taxon>
    </lineage>
</organism>
<reference evidence="1" key="1">
    <citation type="submission" date="2024-01" db="EMBL/GenBank/DDBJ databases">
        <authorList>
            <person name="Webb A."/>
        </authorList>
    </citation>
    <scope>NUCLEOTIDE SEQUENCE</scope>
    <source>
        <strain evidence="1">Pm1</strain>
    </source>
</reference>
<proteinExistence type="predicted"/>